<accession>A0A6P4ZY46</accession>
<dbReference type="OrthoDB" id="5989160at2759"/>
<dbReference type="PANTHER" id="PTHR22906:SF21">
    <property type="entry name" value="SEMA DOMAIN-CONTAINING PROTEIN"/>
    <property type="match status" value="1"/>
</dbReference>
<evidence type="ECO:0000256" key="4">
    <source>
        <dbReference type="SAM" id="SignalP"/>
    </source>
</evidence>
<keyword evidence="2" id="KW-1015">Disulfide bond</keyword>
<keyword evidence="1" id="KW-0677">Repeat</keyword>
<dbReference type="SMART" id="SM00209">
    <property type="entry name" value="TSP1"/>
    <property type="match status" value="4"/>
</dbReference>
<gene>
    <name evidence="6" type="primary">LOC109478677</name>
</gene>
<evidence type="ECO:0000256" key="2">
    <source>
        <dbReference type="ARBA" id="ARBA00023157"/>
    </source>
</evidence>
<dbReference type="InterPro" id="IPR000884">
    <property type="entry name" value="TSP1_rpt"/>
</dbReference>
<evidence type="ECO:0000313" key="5">
    <source>
        <dbReference type="Proteomes" id="UP000515135"/>
    </source>
</evidence>
<sequence length="382" mass="42255">MARAKVCLRVVFLAVLLALLLAEGDGIFRRRRRRHCSCDWSAWGSYSTCSEACGGGTQHRTRTRNSCCGYPSQETQSSTCNTHSCCSCTWRPWSTWSSCSRTCGGGTMTRTRHRDSCCSPSSDSETMSCNTQPCCSCEWGNWYPWRVCSKTCGEGTMTRSRHRDSCCSPSSDSETMSCNTQPCCRCEWRDWSHWSACSRTCGEGRQTRTRYREHCCNPSHQDDSRPCYNQRNCEEKRGVPGATSLSKGLVTPVAAVLGVFGIVVTGFLVLRRYYCPRNPNTAGIPFGCTSDMASGNVRLRAFLLVVVFLALLYTEGEGRSQDLGKGFEVYEPGHGVPGLTSLGTHGVLIVLGALLGIAIAGAMAWYCWAKCRVQNRMYSLIL</sequence>
<evidence type="ECO:0000313" key="6">
    <source>
        <dbReference type="RefSeq" id="XP_019635902.1"/>
    </source>
</evidence>
<keyword evidence="5" id="KW-1185">Reference proteome</keyword>
<dbReference type="KEGG" id="bbel:109478677"/>
<keyword evidence="3" id="KW-1133">Transmembrane helix</keyword>
<dbReference type="InterPro" id="IPR036383">
    <property type="entry name" value="TSP1_rpt_sf"/>
</dbReference>
<dbReference type="AlphaFoldDB" id="A0A6P4ZY46"/>
<keyword evidence="4" id="KW-0732">Signal</keyword>
<evidence type="ECO:0000256" key="1">
    <source>
        <dbReference type="ARBA" id="ARBA00022737"/>
    </source>
</evidence>
<dbReference type="Pfam" id="PF00090">
    <property type="entry name" value="TSP_1"/>
    <property type="match status" value="4"/>
</dbReference>
<dbReference type="RefSeq" id="XP_019635902.1">
    <property type="nucleotide sequence ID" value="XM_019780343.1"/>
</dbReference>
<dbReference type="GeneID" id="109478677"/>
<keyword evidence="3" id="KW-0472">Membrane</keyword>
<feature type="chain" id="PRO_5028379870" evidence="4">
    <location>
        <begin position="23"/>
        <end position="382"/>
    </location>
</feature>
<feature type="transmembrane region" description="Helical" evidence="3">
    <location>
        <begin position="347"/>
        <end position="368"/>
    </location>
</feature>
<organism evidence="5 6">
    <name type="scientific">Branchiostoma belcheri</name>
    <name type="common">Amphioxus</name>
    <dbReference type="NCBI Taxonomy" id="7741"/>
    <lineage>
        <taxon>Eukaryota</taxon>
        <taxon>Metazoa</taxon>
        <taxon>Chordata</taxon>
        <taxon>Cephalochordata</taxon>
        <taxon>Leptocardii</taxon>
        <taxon>Amphioxiformes</taxon>
        <taxon>Branchiostomatidae</taxon>
        <taxon>Branchiostoma</taxon>
    </lineage>
</organism>
<feature type="transmembrane region" description="Helical" evidence="3">
    <location>
        <begin position="249"/>
        <end position="270"/>
    </location>
</feature>
<keyword evidence="3" id="KW-0812">Transmembrane</keyword>
<feature type="signal peptide" evidence="4">
    <location>
        <begin position="1"/>
        <end position="22"/>
    </location>
</feature>
<name>A0A6P4ZY46_BRABE</name>
<evidence type="ECO:0000256" key="3">
    <source>
        <dbReference type="SAM" id="Phobius"/>
    </source>
</evidence>
<proteinExistence type="predicted"/>
<dbReference type="Gene3D" id="2.20.100.10">
    <property type="entry name" value="Thrombospondin type-1 (TSP1) repeat"/>
    <property type="match status" value="4"/>
</dbReference>
<dbReference type="SUPFAM" id="SSF82895">
    <property type="entry name" value="TSP-1 type 1 repeat"/>
    <property type="match status" value="4"/>
</dbReference>
<dbReference type="Proteomes" id="UP000515135">
    <property type="component" value="Unplaced"/>
</dbReference>
<protein>
    <submittedName>
        <fullName evidence="6">Coadhesin-like</fullName>
    </submittedName>
</protein>
<dbReference type="PROSITE" id="PS50092">
    <property type="entry name" value="TSP1"/>
    <property type="match status" value="4"/>
</dbReference>
<reference evidence="6" key="1">
    <citation type="submission" date="2025-08" db="UniProtKB">
        <authorList>
            <consortium name="RefSeq"/>
        </authorList>
    </citation>
    <scope>IDENTIFICATION</scope>
    <source>
        <tissue evidence="6">Gonad</tissue>
    </source>
</reference>
<dbReference type="InterPro" id="IPR052065">
    <property type="entry name" value="Compl_asym_regulator"/>
</dbReference>
<feature type="transmembrane region" description="Helical" evidence="3">
    <location>
        <begin position="297"/>
        <end position="314"/>
    </location>
</feature>
<dbReference type="PANTHER" id="PTHR22906">
    <property type="entry name" value="PROPERDIN"/>
    <property type="match status" value="1"/>
</dbReference>